<dbReference type="AlphaFoldDB" id="A0A8J7LEM6"/>
<sequence length="243" mass="27410">MSFWFYLFVGSAVFCSILSFWSISRQEKLRRRCVDRLATCRLTGYEVARILLNENGLNNVFVEKAQISSGAALSPQEGRRGIVHLPPEIFDGNSLRAIATSAHKCGYAVQYYLGGSSLLISRRAFALFWILIGSGFFLLNFSFIFLSFMGSEFFLIPLCIVILGGIPGVCYVVAKLKDESNATRYGIRMLEIEKLIESQETSFVTQYLQAYFLKSVSDSWLFASLWNFVMAGVILCHTRSVFN</sequence>
<feature type="transmembrane region" description="Helical" evidence="1">
    <location>
        <begin position="220"/>
        <end position="242"/>
    </location>
</feature>
<evidence type="ECO:0000256" key="1">
    <source>
        <dbReference type="SAM" id="Phobius"/>
    </source>
</evidence>
<evidence type="ECO:0000313" key="3">
    <source>
        <dbReference type="Proteomes" id="UP000662314"/>
    </source>
</evidence>
<protein>
    <submittedName>
        <fullName evidence="2">Zinc metallopeptidase</fullName>
    </submittedName>
</protein>
<accession>A0A8J7LEM6</accession>
<dbReference type="Pfam" id="PF04298">
    <property type="entry name" value="Zn_peptidase_2"/>
    <property type="match status" value="1"/>
</dbReference>
<reference evidence="2 3" key="1">
    <citation type="journal article" date="2021" name="Int. J. Syst. Evol. Microbiol.">
        <title>Amazonocrinis nigriterrae gen. nov., sp. nov., Atlanticothrix silvestris gen. nov., sp. nov. and Dendronalium phyllosphericum gen. nov., sp. nov., nostocacean cyanobacteria from Brazilian environments.</title>
        <authorList>
            <person name="Alvarenga D.O."/>
            <person name="Andreote A.P.D."/>
            <person name="Branco L.H.Z."/>
            <person name="Delbaje E."/>
            <person name="Cruz R.B."/>
            <person name="Varani A.M."/>
            <person name="Fiore M.F."/>
        </authorList>
    </citation>
    <scope>NUCLEOTIDE SEQUENCE [LARGE SCALE GENOMIC DNA]</scope>
    <source>
        <strain evidence="2 3">CENA369</strain>
    </source>
</reference>
<feature type="transmembrane region" description="Helical" evidence="1">
    <location>
        <begin position="154"/>
        <end position="174"/>
    </location>
</feature>
<name>A0A8J7LEM6_9NOST</name>
<evidence type="ECO:0000313" key="2">
    <source>
        <dbReference type="EMBL" id="MBH8574331.1"/>
    </source>
</evidence>
<feature type="transmembrane region" description="Helical" evidence="1">
    <location>
        <begin position="126"/>
        <end position="148"/>
    </location>
</feature>
<dbReference type="PANTHER" id="PTHR36434">
    <property type="entry name" value="MEMBRANE PROTEASE YUGP-RELATED"/>
    <property type="match status" value="1"/>
</dbReference>
<keyword evidence="1" id="KW-0472">Membrane</keyword>
<keyword evidence="1" id="KW-1133">Transmembrane helix</keyword>
<keyword evidence="1" id="KW-0812">Transmembrane</keyword>
<comment type="caution">
    <text evidence="2">The sequence shown here is derived from an EMBL/GenBank/DDBJ whole genome shotgun (WGS) entry which is preliminary data.</text>
</comment>
<proteinExistence type="predicted"/>
<dbReference type="Proteomes" id="UP000662314">
    <property type="component" value="Unassembled WGS sequence"/>
</dbReference>
<dbReference type="InterPro" id="IPR007395">
    <property type="entry name" value="Zn_peptidase_2"/>
</dbReference>
<organism evidence="2 3">
    <name type="scientific">Dendronalium phyllosphericum CENA369</name>
    <dbReference type="NCBI Taxonomy" id="1725256"/>
    <lineage>
        <taxon>Bacteria</taxon>
        <taxon>Bacillati</taxon>
        <taxon>Cyanobacteriota</taxon>
        <taxon>Cyanophyceae</taxon>
        <taxon>Nostocales</taxon>
        <taxon>Nostocaceae</taxon>
        <taxon>Dendronalium</taxon>
        <taxon>Dendronalium phyllosphericum</taxon>
    </lineage>
</organism>
<dbReference type="PANTHER" id="PTHR36434:SF1">
    <property type="entry name" value="MEMBRANE PROTEASE YUGP-RELATED"/>
    <property type="match status" value="1"/>
</dbReference>
<dbReference type="EMBL" id="JAECZA010000067">
    <property type="protein sequence ID" value="MBH8574331.1"/>
    <property type="molecule type" value="Genomic_DNA"/>
</dbReference>
<gene>
    <name evidence="2" type="ORF">I8752_15145</name>
</gene>
<keyword evidence="3" id="KW-1185">Reference proteome</keyword>
<dbReference type="RefSeq" id="WP_214433143.1">
    <property type="nucleotide sequence ID" value="NZ_CAWPUQ010000303.1"/>
</dbReference>
<feature type="transmembrane region" description="Helical" evidence="1">
    <location>
        <begin position="6"/>
        <end position="23"/>
    </location>
</feature>